<keyword evidence="7" id="KW-0378">Hydrolase</keyword>
<dbReference type="GO" id="GO:0046872">
    <property type="term" value="F:metal ion binding"/>
    <property type="evidence" value="ECO:0007669"/>
    <property type="project" value="UniProtKB-KW"/>
</dbReference>
<dbReference type="NCBIfam" id="TIGR00633">
    <property type="entry name" value="xth"/>
    <property type="match status" value="1"/>
</dbReference>
<protein>
    <recommendedName>
        <fullName evidence="14">DNA-(apurinic or apyrimidinic site) endonuclease</fullName>
        <ecNumber evidence="14">3.1.-.-</ecNumber>
    </recommendedName>
</protein>
<dbReference type="CDD" id="cd09087">
    <property type="entry name" value="Ape1-like_AP-endo"/>
    <property type="match status" value="1"/>
</dbReference>
<keyword evidence="10" id="KW-0539">Nucleus</keyword>
<feature type="binding site" evidence="12">
    <location>
        <position position="256"/>
    </location>
    <ligand>
        <name>Mg(2+)</name>
        <dbReference type="ChEBI" id="CHEBI:18420"/>
        <label>1</label>
    </ligand>
</feature>
<accession>A0A9J7HS72</accession>
<evidence type="ECO:0000256" key="10">
    <source>
        <dbReference type="ARBA" id="ARBA00023242"/>
    </source>
</evidence>
<keyword evidence="12" id="KW-0464">Manganese</keyword>
<dbReference type="PROSITE" id="PS51435">
    <property type="entry name" value="AP_NUCLEASE_F1_4"/>
    <property type="match status" value="1"/>
</dbReference>
<feature type="site" description="Important for catalytic activity" evidence="13">
    <location>
        <position position="327"/>
    </location>
</feature>
<evidence type="ECO:0000256" key="7">
    <source>
        <dbReference type="ARBA" id="ARBA00022801"/>
    </source>
</evidence>
<dbReference type="GO" id="GO:0003906">
    <property type="term" value="F:DNA-(apurinic or apyrimidinic site) endonuclease activity"/>
    <property type="evidence" value="ECO:0000318"/>
    <property type="project" value="GO_Central"/>
</dbReference>
<evidence type="ECO:0000256" key="1">
    <source>
        <dbReference type="ARBA" id="ARBA00000493"/>
    </source>
</evidence>
<dbReference type="FunFam" id="3.60.10.10:FF:000009">
    <property type="entry name" value="DNA-(apurinic or apyrimidinic site) lyase"/>
    <property type="match status" value="1"/>
</dbReference>
<dbReference type="InterPro" id="IPR036691">
    <property type="entry name" value="Endo/exonu/phosph_ase_sf"/>
</dbReference>
<feature type="site" description="Transition state stabilizer" evidence="13">
    <location>
        <position position="256"/>
    </location>
</feature>
<name>A0A9J7HS72_BRAFL</name>
<keyword evidence="8 12" id="KW-0460">Magnesium</keyword>
<feature type="site" description="Interaction with DNA substrate" evidence="13">
    <location>
        <position position="353"/>
    </location>
</feature>
<dbReference type="PROSITE" id="PS00726">
    <property type="entry name" value="AP_NUCLEASE_F1_1"/>
    <property type="match status" value="1"/>
</dbReference>
<dbReference type="GO" id="GO:0008081">
    <property type="term" value="F:phosphoric diester hydrolase activity"/>
    <property type="evidence" value="ECO:0000318"/>
    <property type="project" value="GO_Central"/>
</dbReference>
<evidence type="ECO:0000256" key="6">
    <source>
        <dbReference type="ARBA" id="ARBA00022763"/>
    </source>
</evidence>
<dbReference type="KEGG" id="bfo:118408039"/>
<feature type="compositionally biased region" description="Polar residues" evidence="15">
    <location>
        <begin position="85"/>
        <end position="96"/>
    </location>
</feature>
<dbReference type="SUPFAM" id="SSF56219">
    <property type="entry name" value="DNase I-like"/>
    <property type="match status" value="1"/>
</dbReference>
<dbReference type="PANTHER" id="PTHR22748">
    <property type="entry name" value="AP ENDONUCLEASE"/>
    <property type="match status" value="1"/>
</dbReference>
<evidence type="ECO:0000313" key="17">
    <source>
        <dbReference type="Proteomes" id="UP000001554"/>
    </source>
</evidence>
<evidence type="ECO:0000256" key="11">
    <source>
        <dbReference type="PIRSR" id="PIRSR604808-1"/>
    </source>
</evidence>
<evidence type="ECO:0000256" key="9">
    <source>
        <dbReference type="ARBA" id="ARBA00023204"/>
    </source>
</evidence>
<feature type="binding site" evidence="12">
    <location>
        <position position="352"/>
    </location>
    <ligand>
        <name>Mg(2+)</name>
        <dbReference type="ChEBI" id="CHEBI:18420"/>
        <label>1</label>
    </ligand>
</feature>
<dbReference type="NCBIfam" id="TIGR00195">
    <property type="entry name" value="exoDNase_III"/>
    <property type="match status" value="1"/>
</dbReference>
<keyword evidence="6 14" id="KW-0227">DNA damage</keyword>
<dbReference type="Proteomes" id="UP000001554">
    <property type="component" value="Unplaced"/>
</dbReference>
<feature type="binding site" evidence="12">
    <location>
        <position position="254"/>
    </location>
    <ligand>
        <name>Mg(2+)</name>
        <dbReference type="ChEBI" id="CHEBI:18420"/>
        <label>1</label>
    </ligand>
</feature>
<comment type="catalytic activity">
    <reaction evidence="1">
        <text>Exonucleolytic cleavage in the 3'- to 5'-direction to yield nucleoside 5'-phosphates.</text>
        <dbReference type="EC" id="3.1.11.2"/>
    </reaction>
</comment>
<dbReference type="InterPro" id="IPR020848">
    <property type="entry name" value="AP_endonuclease_F1_CS"/>
</dbReference>
<dbReference type="InterPro" id="IPR020847">
    <property type="entry name" value="AP_endonuclease_F1_BS"/>
</dbReference>
<evidence type="ECO:0000256" key="15">
    <source>
        <dbReference type="SAM" id="MobiDB-lite"/>
    </source>
</evidence>
<evidence type="ECO:0000256" key="12">
    <source>
        <dbReference type="PIRSR" id="PIRSR604808-2"/>
    </source>
</evidence>
<evidence type="ECO:0000256" key="3">
    <source>
        <dbReference type="ARBA" id="ARBA00004123"/>
    </source>
</evidence>
<sequence>MRGEYFPHAGDTHHLCLGRSRRDLHCFFVPNFAGFFSKVVTTIALTVRTAVSRCRGALYLPVMPKRKAAGDAKESPKKTKAEVGATSSKSDFSSNAKTKSGKHWNLKIASWNVDGLRGTVKKNGHAYIPQEDPDIICLQETKCTEKDVPKEFTGAVEGYHGYWYSPTEKKGYAGTALLSKTKPIKVTYGIGVDEHDDEGRVITAEFDDFYMVTAYVPNAGRGLVRLDYRGTWDEAFTAYLKKLDKKKPVVLCGDLNVAHNEIDLKNPKSNKNKTPGFTDKEREGFTTLLDEGFKDSYRELYPEETDCYTFWSYMGGARAKNVGWRLDYFVLSDRLMPHLCDNVIRSEVMGSDHCPIVLLLAMGK</sequence>
<keyword evidence="17" id="KW-1185">Reference proteome</keyword>
<dbReference type="InterPro" id="IPR005135">
    <property type="entry name" value="Endo/exonuclease/phosphatase"/>
</dbReference>
<feature type="domain" description="Endonuclease/exonuclease/phosphatase" evidence="16">
    <location>
        <begin position="109"/>
        <end position="353"/>
    </location>
</feature>
<keyword evidence="5 12" id="KW-0479">Metal-binding</keyword>
<dbReference type="EC" id="3.1.-.-" evidence="14"/>
<dbReference type="Pfam" id="PF03372">
    <property type="entry name" value="Exo_endo_phos"/>
    <property type="match status" value="1"/>
</dbReference>
<reference evidence="18" key="1">
    <citation type="submission" date="2025-08" db="UniProtKB">
        <authorList>
            <consortium name="RefSeq"/>
        </authorList>
    </citation>
    <scope>IDENTIFICATION</scope>
    <source>
        <strain evidence="18">S238N-H82</strain>
        <tissue evidence="18">Testes</tissue>
    </source>
</reference>
<feature type="binding site" evidence="12">
    <location>
        <position position="353"/>
    </location>
    <ligand>
        <name>Mg(2+)</name>
        <dbReference type="ChEBI" id="CHEBI:18420"/>
        <label>1</label>
    </ligand>
</feature>
<feature type="compositionally biased region" description="Basic and acidic residues" evidence="15">
    <location>
        <begin position="69"/>
        <end position="81"/>
    </location>
</feature>
<dbReference type="AlphaFoldDB" id="A0A9J7HS72"/>
<dbReference type="GO" id="GO:0005634">
    <property type="term" value="C:nucleus"/>
    <property type="evidence" value="ECO:0000318"/>
    <property type="project" value="GO_Central"/>
</dbReference>
<gene>
    <name evidence="18" type="primary">LOC118408039</name>
</gene>
<comment type="cofactor">
    <cofactor evidence="12 14">
        <name>Mg(2+)</name>
        <dbReference type="ChEBI" id="CHEBI:18420"/>
    </cofactor>
    <cofactor evidence="12 14">
        <name>Mn(2+)</name>
        <dbReference type="ChEBI" id="CHEBI:29035"/>
    </cofactor>
    <text evidence="12 14">Probably binds two magnesium or manganese ions per subunit.</text>
</comment>
<evidence type="ECO:0000256" key="8">
    <source>
        <dbReference type="ARBA" id="ARBA00022842"/>
    </source>
</evidence>
<feature type="active site" description="Proton acceptor" evidence="11">
    <location>
        <position position="353"/>
    </location>
</feature>
<feature type="binding site" evidence="12">
    <location>
        <position position="112"/>
    </location>
    <ligand>
        <name>Mg(2+)</name>
        <dbReference type="ChEBI" id="CHEBI:18420"/>
        <label>1</label>
    </ligand>
</feature>
<dbReference type="OrthoDB" id="498125at2759"/>
<dbReference type="PROSITE" id="PS00728">
    <property type="entry name" value="AP_NUCLEASE_F1_3"/>
    <property type="match status" value="1"/>
</dbReference>
<dbReference type="PANTHER" id="PTHR22748:SF6">
    <property type="entry name" value="DNA-(APURINIC OR APYRIMIDINIC SITE) ENDONUCLEASE"/>
    <property type="match status" value="1"/>
</dbReference>
<dbReference type="Gene3D" id="3.60.10.10">
    <property type="entry name" value="Endonuclease/exonuclease/phosphatase"/>
    <property type="match status" value="1"/>
</dbReference>
<proteinExistence type="inferred from homology"/>
<dbReference type="OMA" id="WWSYRGR"/>
<feature type="region of interest" description="Disordered" evidence="15">
    <location>
        <begin position="69"/>
        <end position="96"/>
    </location>
</feature>
<keyword evidence="9 14" id="KW-0234">DNA repair</keyword>
<dbReference type="GeneID" id="118408039"/>
<dbReference type="InterPro" id="IPR004808">
    <property type="entry name" value="AP_endonuc_1"/>
</dbReference>
<dbReference type="GO" id="GO:0003677">
    <property type="term" value="F:DNA binding"/>
    <property type="evidence" value="ECO:0007669"/>
    <property type="project" value="InterPro"/>
</dbReference>
<comment type="subcellular location">
    <subcellularLocation>
        <location evidence="3">Nucleus</location>
    </subcellularLocation>
</comment>
<evidence type="ECO:0000256" key="2">
    <source>
        <dbReference type="ARBA" id="ARBA00001936"/>
    </source>
</evidence>
<evidence type="ECO:0000313" key="18">
    <source>
        <dbReference type="RefSeq" id="XP_035664546.1"/>
    </source>
</evidence>
<dbReference type="GO" id="GO:0008311">
    <property type="term" value="F:double-stranded DNA 3'-5' DNA exonuclease activity"/>
    <property type="evidence" value="ECO:0000318"/>
    <property type="project" value="GO_Central"/>
</dbReference>
<organism evidence="17 18">
    <name type="scientific">Branchiostoma floridae</name>
    <name type="common">Florida lancelet</name>
    <name type="synonym">Amphioxus</name>
    <dbReference type="NCBI Taxonomy" id="7739"/>
    <lineage>
        <taxon>Eukaryota</taxon>
        <taxon>Metazoa</taxon>
        <taxon>Chordata</taxon>
        <taxon>Cephalochordata</taxon>
        <taxon>Leptocardii</taxon>
        <taxon>Amphioxiformes</taxon>
        <taxon>Branchiostomatidae</taxon>
        <taxon>Branchiostoma</taxon>
    </lineage>
</organism>
<evidence type="ECO:0000256" key="5">
    <source>
        <dbReference type="ARBA" id="ARBA00022723"/>
    </source>
</evidence>
<evidence type="ECO:0000259" key="16">
    <source>
        <dbReference type="Pfam" id="PF03372"/>
    </source>
</evidence>
<evidence type="ECO:0000256" key="4">
    <source>
        <dbReference type="ARBA" id="ARBA00007092"/>
    </source>
</evidence>
<comment type="similarity">
    <text evidence="4 14">Belongs to the DNA repair enzymes AP/ExoA family.</text>
</comment>
<feature type="active site" description="Proton donor/acceptor" evidence="11">
    <location>
        <position position="254"/>
    </location>
</feature>
<feature type="active site" evidence="11">
    <location>
        <position position="215"/>
    </location>
</feature>
<comment type="cofactor">
    <cofactor evidence="2">
        <name>Mn(2+)</name>
        <dbReference type="ChEBI" id="CHEBI:29035"/>
    </cofactor>
</comment>
<evidence type="ECO:0000256" key="14">
    <source>
        <dbReference type="RuleBase" id="RU362131"/>
    </source>
</evidence>
<feature type="binding site" evidence="12">
    <location>
        <position position="140"/>
    </location>
    <ligand>
        <name>Mg(2+)</name>
        <dbReference type="ChEBI" id="CHEBI:18420"/>
        <label>1</label>
    </ligand>
</feature>
<dbReference type="GO" id="GO:0006284">
    <property type="term" value="P:base-excision repair"/>
    <property type="evidence" value="ECO:0000318"/>
    <property type="project" value="GO_Central"/>
</dbReference>
<dbReference type="RefSeq" id="XP_035664546.1">
    <property type="nucleotide sequence ID" value="XM_035808653.1"/>
</dbReference>
<evidence type="ECO:0000256" key="13">
    <source>
        <dbReference type="PIRSR" id="PIRSR604808-3"/>
    </source>
</evidence>